<dbReference type="Proteomes" id="UP000255355">
    <property type="component" value="Unassembled WGS sequence"/>
</dbReference>
<dbReference type="InterPro" id="IPR034660">
    <property type="entry name" value="DinB/YfiT-like"/>
</dbReference>
<proteinExistence type="predicted"/>
<dbReference type="STRING" id="1210089.GCA_001613165_06270"/>
<keyword evidence="3" id="KW-1185">Reference proteome</keyword>
<dbReference type="NCBIfam" id="TIGR03086">
    <property type="entry name" value="TIGR03086 family metal-binding protein"/>
    <property type="match status" value="1"/>
</dbReference>
<dbReference type="RefSeq" id="WP_084520200.1">
    <property type="nucleotide sequence ID" value="NZ_QQAZ01000004.1"/>
</dbReference>
<evidence type="ECO:0000259" key="1">
    <source>
        <dbReference type="Pfam" id="PF11716"/>
    </source>
</evidence>
<reference evidence="2 3" key="1">
    <citation type="submission" date="2018-07" db="EMBL/GenBank/DDBJ databases">
        <title>Genomic Encyclopedia of Type Strains, Phase IV (KMG-IV): sequencing the most valuable type-strain genomes for metagenomic binning, comparative biology and taxonomic classification.</title>
        <authorList>
            <person name="Goeker M."/>
        </authorList>
    </citation>
    <scope>NUCLEOTIDE SEQUENCE [LARGE SCALE GENOMIC DNA]</scope>
    <source>
        <strain evidence="2 3">DSM 44952</strain>
    </source>
</reference>
<dbReference type="OrthoDB" id="5185819at2"/>
<dbReference type="InterPro" id="IPR024344">
    <property type="entry name" value="MDMPI_metal-binding"/>
</dbReference>
<dbReference type="AlphaFoldDB" id="A0A370H6G8"/>
<feature type="domain" description="Mycothiol-dependent maleylpyruvate isomerase metal-binding" evidence="1">
    <location>
        <begin position="8"/>
        <end position="132"/>
    </location>
</feature>
<accession>A0A370H6G8</accession>
<dbReference type="Gene3D" id="1.20.120.450">
    <property type="entry name" value="dinb family like domain"/>
    <property type="match status" value="1"/>
</dbReference>
<dbReference type="InterPro" id="IPR017520">
    <property type="entry name" value="CHP03086"/>
</dbReference>
<evidence type="ECO:0000313" key="2">
    <source>
        <dbReference type="EMBL" id="RDI51973.1"/>
    </source>
</evidence>
<gene>
    <name evidence="2" type="ORF">DFR68_104461</name>
</gene>
<dbReference type="InterPro" id="IPR017517">
    <property type="entry name" value="Maleyloyr_isom"/>
</dbReference>
<sequence length="194" mass="20434">MTDPVFDLEAAATGLEAVVAGITDDQLTAPTPCEGLTVRDVLIHVLDLAEAFRQAATKEAVGRSAAPETGPHRALADDWRTRIPAQLKALVAAWREPGARDGDTEAGGVALPAAVMAVIALDEVVIHGWDLARATGQPFRPADKDLTMLMELLRDTPPEGTPGMFGPTVGVAEDAPLWDRVLGLTGRDPSWTAA</sequence>
<comment type="caution">
    <text evidence="2">The sequence shown here is derived from an EMBL/GenBank/DDBJ whole genome shotgun (WGS) entry which is preliminary data.</text>
</comment>
<protein>
    <submittedName>
        <fullName evidence="2">Uncharacterized protein (TIGR03086 family)</fullName>
    </submittedName>
</protein>
<dbReference type="SUPFAM" id="SSF109854">
    <property type="entry name" value="DinB/YfiT-like putative metalloenzymes"/>
    <property type="match status" value="1"/>
</dbReference>
<dbReference type="GO" id="GO:0046872">
    <property type="term" value="F:metal ion binding"/>
    <property type="evidence" value="ECO:0007669"/>
    <property type="project" value="InterPro"/>
</dbReference>
<dbReference type="Pfam" id="PF11716">
    <property type="entry name" value="MDMPI_N"/>
    <property type="match status" value="1"/>
</dbReference>
<dbReference type="EMBL" id="QQAZ01000004">
    <property type="protein sequence ID" value="RDI51973.1"/>
    <property type="molecule type" value="Genomic_DNA"/>
</dbReference>
<dbReference type="NCBIfam" id="TIGR03083">
    <property type="entry name" value="maleylpyruvate isomerase family mycothiol-dependent enzyme"/>
    <property type="match status" value="1"/>
</dbReference>
<name>A0A370H6G8_9NOCA</name>
<organism evidence="2 3">
    <name type="scientific">Nocardia mexicana</name>
    <dbReference type="NCBI Taxonomy" id="279262"/>
    <lineage>
        <taxon>Bacteria</taxon>
        <taxon>Bacillati</taxon>
        <taxon>Actinomycetota</taxon>
        <taxon>Actinomycetes</taxon>
        <taxon>Mycobacteriales</taxon>
        <taxon>Nocardiaceae</taxon>
        <taxon>Nocardia</taxon>
    </lineage>
</organism>
<evidence type="ECO:0000313" key="3">
    <source>
        <dbReference type="Proteomes" id="UP000255355"/>
    </source>
</evidence>